<evidence type="ECO:0000313" key="2">
    <source>
        <dbReference type="Proteomes" id="UP000704712"/>
    </source>
</evidence>
<evidence type="ECO:0000313" key="1">
    <source>
        <dbReference type="EMBL" id="KAF4135148.1"/>
    </source>
</evidence>
<dbReference type="PANTHER" id="PTHR13510">
    <property type="entry name" value="FYVE-FINGER-CONTAINING RAB5 EFFECTOR PROTEIN RABENOSYN-5-RELATED"/>
    <property type="match status" value="1"/>
</dbReference>
<comment type="caution">
    <text evidence="1">The sequence shown here is derived from an EMBL/GenBank/DDBJ whole genome shotgun (WGS) entry which is preliminary data.</text>
</comment>
<dbReference type="AlphaFoldDB" id="A0A8S9UA53"/>
<name>A0A8S9UA53_PHYIN</name>
<gene>
    <name evidence="1" type="ORF">GN958_ATG15642</name>
</gene>
<dbReference type="InterPro" id="IPR052727">
    <property type="entry name" value="Rab4/Rab5_effector"/>
</dbReference>
<dbReference type="PANTHER" id="PTHR13510:SF44">
    <property type="entry name" value="RABENOSYN-5"/>
    <property type="match status" value="1"/>
</dbReference>
<organism evidence="1 2">
    <name type="scientific">Phytophthora infestans</name>
    <name type="common">Potato late blight agent</name>
    <name type="synonym">Botrytis infestans</name>
    <dbReference type="NCBI Taxonomy" id="4787"/>
    <lineage>
        <taxon>Eukaryota</taxon>
        <taxon>Sar</taxon>
        <taxon>Stramenopiles</taxon>
        <taxon>Oomycota</taxon>
        <taxon>Peronosporomycetes</taxon>
        <taxon>Peronosporales</taxon>
        <taxon>Peronosporaceae</taxon>
        <taxon>Phytophthora</taxon>
    </lineage>
</organism>
<reference evidence="1" key="1">
    <citation type="submission" date="2020-03" db="EMBL/GenBank/DDBJ databases">
        <title>Hybrid Assembly of Korean Phytophthora infestans isolates.</title>
        <authorList>
            <person name="Prokchorchik M."/>
            <person name="Lee Y."/>
            <person name="Seo J."/>
            <person name="Cho J.-H."/>
            <person name="Park Y.-E."/>
            <person name="Jang D.-C."/>
            <person name="Im J.-S."/>
            <person name="Choi J.-G."/>
            <person name="Park H.-J."/>
            <person name="Lee G.-B."/>
            <person name="Lee Y.-G."/>
            <person name="Hong S.-Y."/>
            <person name="Cho K."/>
            <person name="Sohn K.H."/>
        </authorList>
    </citation>
    <scope>NUCLEOTIDE SEQUENCE</scope>
    <source>
        <strain evidence="1">KR_2_A2</strain>
    </source>
</reference>
<protein>
    <submittedName>
        <fullName evidence="1">Uncharacterized protein</fullName>
    </submittedName>
</protein>
<accession>A0A8S9UA53</accession>
<sequence>MELSPEDCEHCQDLTKLLLSKTLQDCEELGLETTCGGAHANLDKKRWKKLQSQRDVTIYADRNAHSAWLPMMRQEDWEYPVAVTAVGRMECSVDDVLFALMTPNTASQRLRSFLMDRRPEKNCQLTPIVTPTQEEPFQFLAVSRFVNVHSWPFTMFKGPRQMVLTIATGKLIALNGKRCAYEMAQSISLRSQGQHTPMPQLRAVQARIFWEQPDGSIAVYNKLIVDAKYRLSDSVKQLMLCRAVLGFWKYVPRSLETKKLWWCVKNKKALTHELRTYSRSEKYEGSASCEITTLKPQSKQTVTNQCEFCDTWLCGGSKSRTPCHLKMVLSCETGFLEQTLMLCPPCAAFVRSRSSAAIARAALLEVEQSSFGSASSFTKASSREDDTFSTASTESTY</sequence>
<dbReference type="EMBL" id="JAACNO010002201">
    <property type="protein sequence ID" value="KAF4135148.1"/>
    <property type="molecule type" value="Genomic_DNA"/>
</dbReference>
<dbReference type="Proteomes" id="UP000704712">
    <property type="component" value="Unassembled WGS sequence"/>
</dbReference>
<proteinExistence type="predicted"/>